<organism evidence="1 2">
    <name type="scientific">Paenibacillus spongiae</name>
    <dbReference type="NCBI Taxonomy" id="2909671"/>
    <lineage>
        <taxon>Bacteria</taxon>
        <taxon>Bacillati</taxon>
        <taxon>Bacillota</taxon>
        <taxon>Bacilli</taxon>
        <taxon>Bacillales</taxon>
        <taxon>Paenibacillaceae</taxon>
        <taxon>Paenibacillus</taxon>
    </lineage>
</organism>
<name>A0ABY5S2B2_9BACL</name>
<evidence type="ECO:0000313" key="1">
    <source>
        <dbReference type="EMBL" id="UVI28021.1"/>
    </source>
</evidence>
<evidence type="ECO:0000313" key="2">
    <source>
        <dbReference type="Proteomes" id="UP001057877"/>
    </source>
</evidence>
<accession>A0ABY5S2B2</accession>
<sequence length="212" mass="24642">MGSRIMHYAITAILADRLKIADSLFLLGGIAPDVHKHMNEAKEKSHFLKCDSEGIGYADYGSFYDKYLRESGSGSASVFHLGYFFHLISDDIWLKDIYYKKIKWLPQPEKKEAQAQCYRDFRRLNGKLIDHYRLQLRTLDVQPVAIDEIHYTFLPGLIQDLTDDFDRMDIHKHEDLELLQWEEVIDCIEHSAAASLTEAANRIRLEGIHNDR</sequence>
<keyword evidence="2" id="KW-1185">Reference proteome</keyword>
<reference evidence="1" key="1">
    <citation type="submission" date="2022-01" db="EMBL/GenBank/DDBJ databases">
        <title>Paenibacillus spongiae sp. nov., isolated from marine sponge.</title>
        <authorList>
            <person name="Li Z."/>
            <person name="Zhang M."/>
        </authorList>
    </citation>
    <scope>NUCLEOTIDE SEQUENCE</scope>
    <source>
        <strain evidence="1">PHS-Z3</strain>
    </source>
</reference>
<dbReference type="Proteomes" id="UP001057877">
    <property type="component" value="Chromosome"/>
</dbReference>
<gene>
    <name evidence="1" type="ORF">L1F29_21510</name>
</gene>
<dbReference type="RefSeq" id="WP_258384109.1">
    <property type="nucleotide sequence ID" value="NZ_CP091430.1"/>
</dbReference>
<dbReference type="EMBL" id="CP091430">
    <property type="protein sequence ID" value="UVI28021.1"/>
    <property type="molecule type" value="Genomic_DNA"/>
</dbReference>
<evidence type="ECO:0008006" key="3">
    <source>
        <dbReference type="Google" id="ProtNLM"/>
    </source>
</evidence>
<proteinExistence type="predicted"/>
<protein>
    <recommendedName>
        <fullName evidence="3">Zinc dependent phospholipase C family protein</fullName>
    </recommendedName>
</protein>